<dbReference type="GO" id="GO:0016491">
    <property type="term" value="F:oxidoreductase activity"/>
    <property type="evidence" value="ECO:0007669"/>
    <property type="project" value="UniProtKB-KW"/>
</dbReference>
<dbReference type="RefSeq" id="WP_317987110.1">
    <property type="nucleotide sequence ID" value="NZ_CAKJTJ010000058.1"/>
</dbReference>
<dbReference type="Gene3D" id="3.50.50.60">
    <property type="entry name" value="FAD/NAD(P)-binding domain"/>
    <property type="match status" value="1"/>
</dbReference>
<dbReference type="SUPFAM" id="SSF51905">
    <property type="entry name" value="FAD/NAD(P)-binding domain"/>
    <property type="match status" value="1"/>
</dbReference>
<protein>
    <submittedName>
        <fullName evidence="2">Oxidoreductase CzcO</fullName>
        <ecNumber evidence="2">1.-.-.-</ecNumber>
    </submittedName>
</protein>
<dbReference type="Proteomes" id="UP000789833">
    <property type="component" value="Unassembled WGS sequence"/>
</dbReference>
<gene>
    <name evidence="2" type="primary">czcO_1</name>
    <name evidence="2" type="ORF">BACCIP111883_04435</name>
</gene>
<dbReference type="EC" id="1.-.-.-" evidence="2"/>
<comment type="caution">
    <text evidence="2">The sequence shown here is derived from an EMBL/GenBank/DDBJ whole genome shotgun (WGS) entry which is preliminary data.</text>
</comment>
<organism evidence="2 3">
    <name type="scientific">Sutcliffiella rhizosphaerae</name>
    <dbReference type="NCBI Taxonomy" id="2880967"/>
    <lineage>
        <taxon>Bacteria</taxon>
        <taxon>Bacillati</taxon>
        <taxon>Bacillota</taxon>
        <taxon>Bacilli</taxon>
        <taxon>Bacillales</taxon>
        <taxon>Bacillaceae</taxon>
        <taxon>Sutcliffiella</taxon>
    </lineage>
</organism>
<accession>A0ABN8AJ70</accession>
<proteinExistence type="predicted"/>
<dbReference type="PANTHER" id="PTHR43539">
    <property type="entry name" value="FLAVIN-BINDING MONOOXYGENASE-LIKE PROTEIN (AFU_ORTHOLOGUE AFUA_4G09220)"/>
    <property type="match status" value="1"/>
</dbReference>
<dbReference type="Pfam" id="PF13738">
    <property type="entry name" value="Pyr_redox_3"/>
    <property type="match status" value="1"/>
</dbReference>
<evidence type="ECO:0000256" key="1">
    <source>
        <dbReference type="ARBA" id="ARBA00023002"/>
    </source>
</evidence>
<keyword evidence="1 2" id="KW-0560">Oxidoreductase</keyword>
<sequence>MSKVWDAIVGGQAGLATGYHLQKKGLNYLILETGEQATGSWPKYYDSLKLFSPARFSSLPGLKFPGDPEHYPSKMEVIDYLMNYKKHFKLSVLTKQRVIFVKNKANVFEF</sequence>
<evidence type="ECO:0000313" key="3">
    <source>
        <dbReference type="Proteomes" id="UP000789833"/>
    </source>
</evidence>
<dbReference type="InterPro" id="IPR050982">
    <property type="entry name" value="Auxin_biosynth/cation_transpt"/>
</dbReference>
<dbReference type="InterPro" id="IPR036188">
    <property type="entry name" value="FAD/NAD-bd_sf"/>
</dbReference>
<dbReference type="EMBL" id="CAKJTJ010000058">
    <property type="protein sequence ID" value="CAG9623617.1"/>
    <property type="molecule type" value="Genomic_DNA"/>
</dbReference>
<dbReference type="PANTHER" id="PTHR43539:SF78">
    <property type="entry name" value="FLAVIN-CONTAINING MONOOXYGENASE"/>
    <property type="match status" value="1"/>
</dbReference>
<keyword evidence="3" id="KW-1185">Reference proteome</keyword>
<reference evidence="2 3" key="1">
    <citation type="submission" date="2021-10" db="EMBL/GenBank/DDBJ databases">
        <authorList>
            <person name="Criscuolo A."/>
        </authorList>
    </citation>
    <scope>NUCLEOTIDE SEQUENCE [LARGE SCALE GENOMIC DNA]</scope>
    <source>
        <strain evidence="3">CIP 111883</strain>
    </source>
</reference>
<evidence type="ECO:0000313" key="2">
    <source>
        <dbReference type="EMBL" id="CAG9623617.1"/>
    </source>
</evidence>
<name>A0ABN8AJ70_9BACI</name>